<keyword evidence="1" id="KW-1133">Transmembrane helix</keyword>
<proteinExistence type="predicted"/>
<reference evidence="2 3" key="1">
    <citation type="submission" date="2018-04" db="EMBL/GenBank/DDBJ databases">
        <title>Genomic Encyclopedia of Archaeal and Bacterial Type Strains, Phase II (KMG-II): from individual species to whole genera.</title>
        <authorList>
            <person name="Goeker M."/>
        </authorList>
    </citation>
    <scope>NUCLEOTIDE SEQUENCE [LARGE SCALE GENOMIC DNA]</scope>
    <source>
        <strain evidence="2 3">DSM 23382</strain>
    </source>
</reference>
<organism evidence="2 3">
    <name type="scientific">Breoghania corrubedonensis</name>
    <dbReference type="NCBI Taxonomy" id="665038"/>
    <lineage>
        <taxon>Bacteria</taxon>
        <taxon>Pseudomonadati</taxon>
        <taxon>Pseudomonadota</taxon>
        <taxon>Alphaproteobacteria</taxon>
        <taxon>Hyphomicrobiales</taxon>
        <taxon>Stappiaceae</taxon>
        <taxon>Breoghania</taxon>
    </lineage>
</organism>
<keyword evidence="3" id="KW-1185">Reference proteome</keyword>
<protein>
    <submittedName>
        <fullName evidence="2">Putative membrane-anchored protein</fullName>
    </submittedName>
</protein>
<evidence type="ECO:0000313" key="3">
    <source>
        <dbReference type="Proteomes" id="UP000244081"/>
    </source>
</evidence>
<dbReference type="RefSeq" id="WP_245926622.1">
    <property type="nucleotide sequence ID" value="NZ_QAYG01000001.1"/>
</dbReference>
<sequence>MAENDDTAGFAPHPLRRALLGELHARPFLPVETPRTFLHYGFTTDDEAAAVDRAWFAEFCRAHGSAGPNAETRHHVLAFGGGALRWESHAEFTTYTWDGTASARTGTPFADEPDGSPFGRDFRAPGPLIVATRLDLIDADQGCNFDALFDPASLAASEIVGGGLIAATDFRPDGHGLTRILVINRGEAPQAVGAACQRLLEVETYRLLALMGLPEAQRQAPQIRRIETGLSEIADEIRTSAGLDANEALLQRLTQLAADLEAGAAASAYRFGASRAYDEIITQRLAALGERALAGRSTWASFLARRLRPAMRTCETTEERQANLSRKLARAATLLRTRVDVELESQNRNLLEAMNRRARLQLRLQQTVEGLSVAAISYYVVGLLGHLFEGAEKAGVPLSTGLAQAISVPVVVLMIWYLVRRIRAHHSDLE</sequence>
<keyword evidence="1" id="KW-0472">Membrane</keyword>
<gene>
    <name evidence="2" type="ORF">C8N35_101409</name>
</gene>
<comment type="caution">
    <text evidence="2">The sequence shown here is derived from an EMBL/GenBank/DDBJ whole genome shotgun (WGS) entry which is preliminary data.</text>
</comment>
<name>A0A2T5VF39_9HYPH</name>
<evidence type="ECO:0000313" key="2">
    <source>
        <dbReference type="EMBL" id="PTW62367.1"/>
    </source>
</evidence>
<dbReference type="Proteomes" id="UP000244081">
    <property type="component" value="Unassembled WGS sequence"/>
</dbReference>
<dbReference type="InterPro" id="IPR021830">
    <property type="entry name" value="DUF3422"/>
</dbReference>
<accession>A0A2T5VF39</accession>
<feature type="transmembrane region" description="Helical" evidence="1">
    <location>
        <begin position="367"/>
        <end position="388"/>
    </location>
</feature>
<dbReference type="AlphaFoldDB" id="A0A2T5VF39"/>
<feature type="transmembrane region" description="Helical" evidence="1">
    <location>
        <begin position="400"/>
        <end position="419"/>
    </location>
</feature>
<dbReference type="EMBL" id="QAYG01000001">
    <property type="protein sequence ID" value="PTW62367.1"/>
    <property type="molecule type" value="Genomic_DNA"/>
</dbReference>
<keyword evidence="1" id="KW-0812">Transmembrane</keyword>
<dbReference type="Pfam" id="PF11902">
    <property type="entry name" value="DUF3422"/>
    <property type="match status" value="1"/>
</dbReference>
<evidence type="ECO:0000256" key="1">
    <source>
        <dbReference type="SAM" id="Phobius"/>
    </source>
</evidence>